<sequence>MQSKSKKSVKVKYKPNSGPICVTEWSSNGVPDGESNIDLNIKTDENQLKCEIKDPLSEVLYSGSQFIPSHRRFMILEVEENKARLKPCVYFRMKPQINFPVRASSNLSSLSYKEQMDEYNEKFGSKRSLKRIEQRKKFAISFGEDDYQEMKDKTASIASKSSTPTDGVIKTKFDTTDIINDTFLMPPRNQNATSAKEVYNINDIVSESIVTNVESSYDLENFLQYINSPLVQHFAERVKNNLEKACCIFLDTLIKLKNLRSSELKKVESHGSLGLQSFELQQYILENYTVSLHASNKPVRTMTEKCKDKIIIHGLILSIYLNQFKPLLISEVSKVFLTSTIKMRKYGNIVGCHVDTNKTKTDRVFVFKLPLHSTDNKTYKRRRVN</sequence>
<dbReference type="GO" id="GO:0000428">
    <property type="term" value="C:DNA-directed RNA polymerase complex"/>
    <property type="evidence" value="ECO:0007669"/>
    <property type="project" value="UniProtKB-KW"/>
</dbReference>
<keyword evidence="4" id="KW-0804">Transcription</keyword>
<dbReference type="GO" id="GO:0003677">
    <property type="term" value="F:DNA binding"/>
    <property type="evidence" value="ECO:0007669"/>
    <property type="project" value="InterPro"/>
</dbReference>
<protein>
    <submittedName>
        <fullName evidence="6">Uncharacterized protein</fullName>
    </submittedName>
</protein>
<evidence type="ECO:0000256" key="4">
    <source>
        <dbReference type="ARBA" id="ARBA00023163"/>
    </source>
</evidence>
<dbReference type="PANTHER" id="PTHR14440">
    <property type="entry name" value="DNA-DIRECTED RNA POLYMERASE I SUBUNIT RPA49"/>
    <property type="match status" value="1"/>
</dbReference>
<reference evidence="6" key="2">
    <citation type="submission" date="2015-06" db="UniProtKB">
        <authorList>
            <consortium name="EnsemblMetazoa"/>
        </authorList>
    </citation>
    <scope>IDENTIFICATION</scope>
</reference>
<accession>T1KA50</accession>
<keyword evidence="3" id="KW-0240">DNA-directed RNA polymerase</keyword>
<keyword evidence="7" id="KW-1185">Reference proteome</keyword>
<evidence type="ECO:0000256" key="3">
    <source>
        <dbReference type="ARBA" id="ARBA00022478"/>
    </source>
</evidence>
<organism evidence="6 7">
    <name type="scientific">Tetranychus urticae</name>
    <name type="common">Two-spotted spider mite</name>
    <dbReference type="NCBI Taxonomy" id="32264"/>
    <lineage>
        <taxon>Eukaryota</taxon>
        <taxon>Metazoa</taxon>
        <taxon>Ecdysozoa</taxon>
        <taxon>Arthropoda</taxon>
        <taxon>Chelicerata</taxon>
        <taxon>Arachnida</taxon>
        <taxon>Acari</taxon>
        <taxon>Acariformes</taxon>
        <taxon>Trombidiformes</taxon>
        <taxon>Prostigmata</taxon>
        <taxon>Eleutherengona</taxon>
        <taxon>Raphignathae</taxon>
        <taxon>Tetranychoidea</taxon>
        <taxon>Tetranychidae</taxon>
        <taxon>Tetranychus</taxon>
    </lineage>
</organism>
<comment type="similarity">
    <text evidence="2">Belongs to the eukaryotic RPA49/POLR1E RNA polymerase subunit family.</text>
</comment>
<keyword evidence="5" id="KW-0539">Nucleus</keyword>
<dbReference type="STRING" id="32264.T1KA50"/>
<name>T1KA50_TETUR</name>
<reference evidence="7" key="1">
    <citation type="submission" date="2011-08" db="EMBL/GenBank/DDBJ databases">
        <authorList>
            <person name="Rombauts S."/>
        </authorList>
    </citation>
    <scope>NUCLEOTIDE SEQUENCE</scope>
    <source>
        <strain evidence="7">London</strain>
    </source>
</reference>
<dbReference type="EnsemblMetazoa" id="tetur07g07270.1">
    <property type="protein sequence ID" value="tetur07g07270.1"/>
    <property type="gene ID" value="tetur07g07270"/>
</dbReference>
<dbReference type="Pfam" id="PF06870">
    <property type="entry name" value="RNA_pol_I_A49"/>
    <property type="match status" value="1"/>
</dbReference>
<evidence type="ECO:0000313" key="6">
    <source>
        <dbReference type="EnsemblMetazoa" id="tetur07g07270.1"/>
    </source>
</evidence>
<evidence type="ECO:0000256" key="5">
    <source>
        <dbReference type="ARBA" id="ARBA00023242"/>
    </source>
</evidence>
<comment type="subcellular location">
    <subcellularLocation>
        <location evidence="1">Nucleus</location>
        <location evidence="1">Nucleolus</location>
    </subcellularLocation>
</comment>
<dbReference type="GO" id="GO:0005730">
    <property type="term" value="C:nucleolus"/>
    <property type="evidence" value="ECO:0007669"/>
    <property type="project" value="UniProtKB-SubCell"/>
</dbReference>
<dbReference type="InterPro" id="IPR009668">
    <property type="entry name" value="RNA_pol-assoc_fac_A49-like"/>
</dbReference>
<dbReference type="GO" id="GO:0006351">
    <property type="term" value="P:DNA-templated transcription"/>
    <property type="evidence" value="ECO:0007669"/>
    <property type="project" value="InterPro"/>
</dbReference>
<dbReference type="EMBL" id="CAEY01001894">
    <property type="status" value="NOT_ANNOTATED_CDS"/>
    <property type="molecule type" value="Genomic_DNA"/>
</dbReference>
<evidence type="ECO:0000313" key="7">
    <source>
        <dbReference type="Proteomes" id="UP000015104"/>
    </source>
</evidence>
<dbReference type="Proteomes" id="UP000015104">
    <property type="component" value="Unassembled WGS sequence"/>
</dbReference>
<dbReference type="AlphaFoldDB" id="T1KA50"/>
<evidence type="ECO:0000256" key="2">
    <source>
        <dbReference type="ARBA" id="ARBA00009430"/>
    </source>
</evidence>
<proteinExistence type="inferred from homology"/>
<dbReference type="HOGENOM" id="CLU_718311_0_0_1"/>
<evidence type="ECO:0000256" key="1">
    <source>
        <dbReference type="ARBA" id="ARBA00004604"/>
    </source>
</evidence>